<accession>A0A1W1YJ18</accession>
<dbReference type="Gene3D" id="1.10.3990.20">
    <property type="entry name" value="protein bp1543"/>
    <property type="match status" value="1"/>
</dbReference>
<dbReference type="Proteomes" id="UP000192656">
    <property type="component" value="Unassembled WGS sequence"/>
</dbReference>
<protein>
    <submittedName>
        <fullName evidence="2">Ribbon-helix-helix domain-containing protein</fullName>
    </submittedName>
</protein>
<sequence length="79" mass="8781">MTIKRSLAIRGHRTSITLEDAFWLRLTMVAEEAGRSTADYVALIDETRDPETNLSSAIRVHLLEDALARIGNTKKDAAL</sequence>
<dbReference type="InterPro" id="IPR027373">
    <property type="entry name" value="RHH_dom"/>
</dbReference>
<evidence type="ECO:0000259" key="1">
    <source>
        <dbReference type="Pfam" id="PF13467"/>
    </source>
</evidence>
<feature type="domain" description="Ribbon-helix-helix" evidence="1">
    <location>
        <begin position="3"/>
        <end position="64"/>
    </location>
</feature>
<dbReference type="OrthoDB" id="7477016at2"/>
<evidence type="ECO:0000313" key="2">
    <source>
        <dbReference type="EMBL" id="SMC35801.1"/>
    </source>
</evidence>
<reference evidence="2 3" key="1">
    <citation type="submission" date="2017-04" db="EMBL/GenBank/DDBJ databases">
        <authorList>
            <person name="Afonso C.L."/>
            <person name="Miller P.J."/>
            <person name="Scott M.A."/>
            <person name="Spackman E."/>
            <person name="Goraichik I."/>
            <person name="Dimitrov K.M."/>
            <person name="Suarez D.L."/>
            <person name="Swayne D.E."/>
        </authorList>
    </citation>
    <scope>NUCLEOTIDE SEQUENCE [LARGE SCALE GENOMIC DNA]</scope>
    <source>
        <strain evidence="2 3">CGMCC 1.10972</strain>
    </source>
</reference>
<proteinExistence type="predicted"/>
<dbReference type="STRING" id="937218.SAMN06297251_101329"/>
<name>A0A1W1YJ18_9HYPH</name>
<dbReference type="AlphaFoldDB" id="A0A1W1YJ18"/>
<evidence type="ECO:0000313" key="3">
    <source>
        <dbReference type="Proteomes" id="UP000192656"/>
    </source>
</evidence>
<dbReference type="EMBL" id="FWXR01000001">
    <property type="protein sequence ID" value="SMC35801.1"/>
    <property type="molecule type" value="Genomic_DNA"/>
</dbReference>
<gene>
    <name evidence="2" type="ORF">SAMN06297251_101329</name>
</gene>
<keyword evidence="3" id="KW-1185">Reference proteome</keyword>
<dbReference type="InterPro" id="IPR038268">
    <property type="entry name" value="RHH_sf"/>
</dbReference>
<organism evidence="2 3">
    <name type="scientific">Fulvimarina manganoxydans</name>
    <dbReference type="NCBI Taxonomy" id="937218"/>
    <lineage>
        <taxon>Bacteria</taxon>
        <taxon>Pseudomonadati</taxon>
        <taxon>Pseudomonadota</taxon>
        <taxon>Alphaproteobacteria</taxon>
        <taxon>Hyphomicrobiales</taxon>
        <taxon>Aurantimonadaceae</taxon>
        <taxon>Fulvimarina</taxon>
    </lineage>
</organism>
<dbReference type="Pfam" id="PF13467">
    <property type="entry name" value="RHH_4"/>
    <property type="match status" value="1"/>
</dbReference>
<dbReference type="RefSeq" id="WP_084408208.1">
    <property type="nucleotide sequence ID" value="NZ_FWXR01000001.1"/>
</dbReference>